<evidence type="ECO:0000313" key="3">
    <source>
        <dbReference type="EMBL" id="PZT57421.1"/>
    </source>
</evidence>
<dbReference type="GO" id="GO:0019867">
    <property type="term" value="C:outer membrane"/>
    <property type="evidence" value="ECO:0007669"/>
    <property type="project" value="InterPro"/>
</dbReference>
<sequence length="172" mass="19216">MLEVLLSLLLALSIGNIGQVGFESASQAREAKNTTKIESVKVEKSVEPKKVTQKEIKQVKATTSKKSDEDYDWMYFELTAYSNHENSTGKNKGDTDYGITASGEKTKEGVTIAADWRVLPKGTRVYIDGVGERVVQDKGGAIKNKRIDVYFESEREALNFGRKKHVKVRIID</sequence>
<organism evidence="3 4">
    <name type="scientific">Paenibacillus silvae</name>
    <dbReference type="NCBI Taxonomy" id="1325358"/>
    <lineage>
        <taxon>Bacteria</taxon>
        <taxon>Bacillati</taxon>
        <taxon>Bacillota</taxon>
        <taxon>Bacilli</taxon>
        <taxon>Bacillales</taxon>
        <taxon>Paenibacillaceae</taxon>
        <taxon>Paenibacillus</taxon>
    </lineage>
</organism>
<dbReference type="InterPro" id="IPR036908">
    <property type="entry name" value="RlpA-like_sf"/>
</dbReference>
<protein>
    <recommendedName>
        <fullName evidence="2">3D domain-containing protein</fullName>
    </recommendedName>
</protein>
<proteinExistence type="predicted"/>
<keyword evidence="1" id="KW-0732">Signal</keyword>
<dbReference type="RefSeq" id="WP_111268572.1">
    <property type="nucleotide sequence ID" value="NZ_QKWW01000006.1"/>
</dbReference>
<dbReference type="AlphaFoldDB" id="A0A2W6NNM1"/>
<feature type="domain" description="3D" evidence="2">
    <location>
        <begin position="111"/>
        <end position="171"/>
    </location>
</feature>
<dbReference type="InterPro" id="IPR010611">
    <property type="entry name" value="3D_dom"/>
</dbReference>
<dbReference type="Pfam" id="PF06725">
    <property type="entry name" value="3D"/>
    <property type="match status" value="1"/>
</dbReference>
<evidence type="ECO:0000259" key="2">
    <source>
        <dbReference type="Pfam" id="PF06725"/>
    </source>
</evidence>
<dbReference type="InterPro" id="IPR051933">
    <property type="entry name" value="Resuscitation_pf_RpfB"/>
</dbReference>
<name>A0A2W6NNM1_9BACL</name>
<dbReference type="SUPFAM" id="SSF50685">
    <property type="entry name" value="Barwin-like endoglucanases"/>
    <property type="match status" value="1"/>
</dbReference>
<dbReference type="PANTHER" id="PTHR39160">
    <property type="entry name" value="CELL WALL-BINDING PROTEIN YOCH"/>
    <property type="match status" value="1"/>
</dbReference>
<accession>A0A2W6NNM1</accession>
<dbReference type="Gene3D" id="2.40.40.10">
    <property type="entry name" value="RlpA-like domain"/>
    <property type="match status" value="1"/>
</dbReference>
<reference evidence="3 4" key="1">
    <citation type="submission" date="2018-06" db="EMBL/GenBank/DDBJ databases">
        <title>Isolation of heavy metals resistant Paenibacillus silvae NC2 from Gold-Copper mine in ZiJin, China.</title>
        <authorList>
            <person name="Xu J."/>
            <person name="Mazhar H.S."/>
            <person name="Rensing C."/>
        </authorList>
    </citation>
    <scope>NUCLEOTIDE SEQUENCE [LARGE SCALE GENOMIC DNA]</scope>
    <source>
        <strain evidence="3 4">NC2</strain>
    </source>
</reference>
<dbReference type="Proteomes" id="UP000249204">
    <property type="component" value="Unassembled WGS sequence"/>
</dbReference>
<evidence type="ECO:0000313" key="4">
    <source>
        <dbReference type="Proteomes" id="UP000249204"/>
    </source>
</evidence>
<dbReference type="CDD" id="cd14667">
    <property type="entry name" value="3D_containing_proteins"/>
    <property type="match status" value="1"/>
</dbReference>
<gene>
    <name evidence="3" type="ORF">DN757_01835</name>
</gene>
<dbReference type="GO" id="GO:0004553">
    <property type="term" value="F:hydrolase activity, hydrolyzing O-glycosyl compounds"/>
    <property type="evidence" value="ECO:0007669"/>
    <property type="project" value="InterPro"/>
</dbReference>
<dbReference type="EMBL" id="QKWW01000006">
    <property type="protein sequence ID" value="PZT57421.1"/>
    <property type="molecule type" value="Genomic_DNA"/>
</dbReference>
<dbReference type="PANTHER" id="PTHR39160:SF4">
    <property type="entry name" value="RESUSCITATION-PROMOTING FACTOR RPFB"/>
    <property type="match status" value="1"/>
</dbReference>
<dbReference type="GO" id="GO:0009254">
    <property type="term" value="P:peptidoglycan turnover"/>
    <property type="evidence" value="ECO:0007669"/>
    <property type="project" value="InterPro"/>
</dbReference>
<evidence type="ECO:0000256" key="1">
    <source>
        <dbReference type="ARBA" id="ARBA00022729"/>
    </source>
</evidence>
<dbReference type="InterPro" id="IPR059180">
    <property type="entry name" value="3D_YorM"/>
</dbReference>
<comment type="caution">
    <text evidence="3">The sequence shown here is derived from an EMBL/GenBank/DDBJ whole genome shotgun (WGS) entry which is preliminary data.</text>
</comment>